<keyword evidence="2" id="KW-1185">Reference proteome</keyword>
<reference evidence="1" key="1">
    <citation type="submission" date="2021-05" db="EMBL/GenBank/DDBJ databases">
        <authorList>
            <person name="Scholz U."/>
            <person name="Mascher M."/>
            <person name="Fiebig A."/>
        </authorList>
    </citation>
    <scope>NUCLEOTIDE SEQUENCE [LARGE SCALE GENOMIC DNA]</scope>
</reference>
<evidence type="ECO:0000313" key="2">
    <source>
        <dbReference type="Proteomes" id="UP001732700"/>
    </source>
</evidence>
<dbReference type="Proteomes" id="UP001732700">
    <property type="component" value="Chromosome 5A"/>
</dbReference>
<protein>
    <submittedName>
        <fullName evidence="1">Uncharacterized protein</fullName>
    </submittedName>
</protein>
<reference evidence="1" key="2">
    <citation type="submission" date="2025-09" db="UniProtKB">
        <authorList>
            <consortium name="EnsemblPlants"/>
        </authorList>
    </citation>
    <scope>IDENTIFICATION</scope>
</reference>
<accession>A0ACD5XSX5</accession>
<organism evidence="1 2">
    <name type="scientific">Avena sativa</name>
    <name type="common">Oat</name>
    <dbReference type="NCBI Taxonomy" id="4498"/>
    <lineage>
        <taxon>Eukaryota</taxon>
        <taxon>Viridiplantae</taxon>
        <taxon>Streptophyta</taxon>
        <taxon>Embryophyta</taxon>
        <taxon>Tracheophyta</taxon>
        <taxon>Spermatophyta</taxon>
        <taxon>Magnoliopsida</taxon>
        <taxon>Liliopsida</taxon>
        <taxon>Poales</taxon>
        <taxon>Poaceae</taxon>
        <taxon>BOP clade</taxon>
        <taxon>Pooideae</taxon>
        <taxon>Poodae</taxon>
        <taxon>Poeae</taxon>
        <taxon>Poeae Chloroplast Group 1 (Aveneae type)</taxon>
        <taxon>Aveninae</taxon>
        <taxon>Avena</taxon>
    </lineage>
</organism>
<dbReference type="EnsemblPlants" id="AVESA.00010b.r2.5AG0849460.1">
    <property type="protein sequence ID" value="AVESA.00010b.r2.5AG0849460.1.CDS"/>
    <property type="gene ID" value="AVESA.00010b.r2.5AG0849460"/>
</dbReference>
<evidence type="ECO:0000313" key="1">
    <source>
        <dbReference type="EnsemblPlants" id="AVESA.00010b.r2.5AG0849460.1.CDS"/>
    </source>
</evidence>
<proteinExistence type="predicted"/>
<name>A0ACD5XSX5_AVESA</name>
<sequence length="135" mass="15045">MLHIKSEPGTREEETQEHEQKVNKYQAILAARLKAKYFSNKAFDGGKIFEAETIIDGETIQSSRWPCTSSFTNPVNFFRDKNSHERRDSPSLVADSSVKNDSSSVGAEASPKDNANALVEENNLTPGKRQPSKET</sequence>